<evidence type="ECO:0000313" key="3">
    <source>
        <dbReference type="Proteomes" id="UP000442533"/>
    </source>
</evidence>
<dbReference type="OrthoDB" id="9765769at2"/>
<dbReference type="GO" id="GO:0016810">
    <property type="term" value="F:hydrolase activity, acting on carbon-nitrogen (but not peptide) bonds"/>
    <property type="evidence" value="ECO:0007669"/>
    <property type="project" value="InterPro"/>
</dbReference>
<dbReference type="Proteomes" id="UP000442533">
    <property type="component" value="Unassembled WGS sequence"/>
</dbReference>
<keyword evidence="2" id="KW-0378">Hydrolase</keyword>
<dbReference type="SUPFAM" id="SSF51338">
    <property type="entry name" value="Composite domain of metallo-dependent hydrolases"/>
    <property type="match status" value="1"/>
</dbReference>
<evidence type="ECO:0000259" key="1">
    <source>
        <dbReference type="Pfam" id="PF01979"/>
    </source>
</evidence>
<feature type="domain" description="Amidohydrolase-related" evidence="1">
    <location>
        <begin position="38"/>
        <end position="365"/>
    </location>
</feature>
<dbReference type="Gene3D" id="3.20.20.140">
    <property type="entry name" value="Metal-dependent hydrolases"/>
    <property type="match status" value="1"/>
</dbReference>
<dbReference type="InterPro" id="IPR051781">
    <property type="entry name" value="Metallo-dep_Hydrolase"/>
</dbReference>
<gene>
    <name evidence="2" type="ORF">GL279_16995</name>
</gene>
<proteinExistence type="predicted"/>
<dbReference type="InterPro" id="IPR006680">
    <property type="entry name" value="Amidohydro-rel"/>
</dbReference>
<name>A0A844H862_9RHOB</name>
<reference evidence="2 3" key="1">
    <citation type="submission" date="2019-11" db="EMBL/GenBank/DDBJ databases">
        <authorList>
            <person name="Dong K."/>
        </authorList>
    </citation>
    <scope>NUCLEOTIDE SEQUENCE [LARGE SCALE GENOMIC DNA]</scope>
    <source>
        <strain evidence="2 3">JCM 17370</strain>
    </source>
</reference>
<evidence type="ECO:0000313" key="2">
    <source>
        <dbReference type="EMBL" id="MTH36295.1"/>
    </source>
</evidence>
<dbReference type="InterPro" id="IPR011059">
    <property type="entry name" value="Metal-dep_hydrolase_composite"/>
</dbReference>
<dbReference type="PANTHER" id="PTHR43135:SF3">
    <property type="entry name" value="ALPHA-D-RIBOSE 1-METHYLPHOSPHONATE 5-TRIPHOSPHATE DIPHOSPHATASE"/>
    <property type="match status" value="1"/>
</dbReference>
<dbReference type="InterPro" id="IPR032466">
    <property type="entry name" value="Metal_Hydrolase"/>
</dbReference>
<dbReference type="PANTHER" id="PTHR43135">
    <property type="entry name" value="ALPHA-D-RIBOSE 1-METHYLPHOSPHONATE 5-TRIPHOSPHATE DIPHOSPHATASE"/>
    <property type="match status" value="1"/>
</dbReference>
<dbReference type="Gene3D" id="2.30.40.10">
    <property type="entry name" value="Urease, subunit C, domain 1"/>
    <property type="match status" value="1"/>
</dbReference>
<dbReference type="SUPFAM" id="SSF51556">
    <property type="entry name" value="Metallo-dependent hydrolases"/>
    <property type="match status" value="1"/>
</dbReference>
<keyword evidence="3" id="KW-1185">Reference proteome</keyword>
<dbReference type="EMBL" id="WMIF01000033">
    <property type="protein sequence ID" value="MTH36295.1"/>
    <property type="molecule type" value="Genomic_DNA"/>
</dbReference>
<dbReference type="Pfam" id="PF01979">
    <property type="entry name" value="Amidohydro_1"/>
    <property type="match status" value="1"/>
</dbReference>
<accession>A0A844H862</accession>
<protein>
    <submittedName>
        <fullName evidence="2">Amidohydrolase family protein</fullName>
    </submittedName>
</protein>
<dbReference type="InterPro" id="IPR057744">
    <property type="entry name" value="OTAase-like"/>
</dbReference>
<comment type="caution">
    <text evidence="2">The sequence shown here is derived from an EMBL/GenBank/DDBJ whole genome shotgun (WGS) entry which is preliminary data.</text>
</comment>
<sequence length="371" mass="39693">MMRDLDSSEHLLSCKVARDSACSGNDLMTADVGYINLAAAEEAERTLMRGFTSVRDLAGPSFGLKRAIDSGITAGPRIWPCGAMISQTGGHGDYRMPYEVPSALNAPLSHGDALGGGAIADGADQVLKRAREQLMLGASQLKLAAGGGVSSNYDPLDVSQFTEEEFRAAVSAADNWGTYVTVHAYTPRAIQTAIRGGVRCIDHGQLMDDETAKIIADKDIWLSTQPFLDDEDAIPFPEGSASRAKQLEMSAGTDTAYGLAKKYKLKTAWGTDTLFDRNLASKQGKQLAKMVRWYSPGEVLTTATSVNAELLAMSGPRNPYPGKIGVIEAGAYADILLIDGDPIADIQLVADPDKNLKLIMKDGRIYKNTLA</sequence>
<dbReference type="AlphaFoldDB" id="A0A844H862"/>
<dbReference type="CDD" id="cd01299">
    <property type="entry name" value="Met_dep_hydrolase_A"/>
    <property type="match status" value="1"/>
</dbReference>
<organism evidence="2 3">
    <name type="scientific">Paracoccus limosus</name>
    <dbReference type="NCBI Taxonomy" id="913252"/>
    <lineage>
        <taxon>Bacteria</taxon>
        <taxon>Pseudomonadati</taxon>
        <taxon>Pseudomonadota</taxon>
        <taxon>Alphaproteobacteria</taxon>
        <taxon>Rhodobacterales</taxon>
        <taxon>Paracoccaceae</taxon>
        <taxon>Paracoccus</taxon>
    </lineage>
</organism>